<evidence type="ECO:0000313" key="3">
    <source>
        <dbReference type="Proteomes" id="UP001596160"/>
    </source>
</evidence>
<dbReference type="EMBL" id="JBHSKP010000009">
    <property type="protein sequence ID" value="MFC5153378.1"/>
    <property type="molecule type" value="Genomic_DNA"/>
</dbReference>
<dbReference type="RefSeq" id="WP_381734202.1">
    <property type="nucleotide sequence ID" value="NZ_BAAASB010000013.1"/>
</dbReference>
<dbReference type="InterPro" id="IPR025164">
    <property type="entry name" value="Toastrack_DUF4097"/>
</dbReference>
<protein>
    <submittedName>
        <fullName evidence="2">DUF4097 family beta strand repeat-containing protein</fullName>
    </submittedName>
</protein>
<keyword evidence="3" id="KW-1185">Reference proteome</keyword>
<feature type="domain" description="DUF4097" evidence="1">
    <location>
        <begin position="121"/>
        <end position="216"/>
    </location>
</feature>
<name>A0ABW0AIA3_9ACTN</name>
<dbReference type="Pfam" id="PF13349">
    <property type="entry name" value="DUF4097"/>
    <property type="match status" value="1"/>
</dbReference>
<accession>A0ABW0AIA3</accession>
<dbReference type="Proteomes" id="UP001596160">
    <property type="component" value="Unassembled WGS sequence"/>
</dbReference>
<proteinExistence type="predicted"/>
<gene>
    <name evidence="2" type="ORF">ACFPRH_16710</name>
</gene>
<evidence type="ECO:0000313" key="2">
    <source>
        <dbReference type="EMBL" id="MFC5153378.1"/>
    </source>
</evidence>
<comment type="caution">
    <text evidence="2">The sequence shown here is derived from an EMBL/GenBank/DDBJ whole genome shotgun (WGS) entry which is preliminary data.</text>
</comment>
<reference evidence="3" key="1">
    <citation type="journal article" date="2019" name="Int. J. Syst. Evol. Microbiol.">
        <title>The Global Catalogue of Microorganisms (GCM) 10K type strain sequencing project: providing services to taxonomists for standard genome sequencing and annotation.</title>
        <authorList>
            <consortium name="The Broad Institute Genomics Platform"/>
            <consortium name="The Broad Institute Genome Sequencing Center for Infectious Disease"/>
            <person name="Wu L."/>
            <person name="Ma J."/>
        </authorList>
    </citation>
    <scope>NUCLEOTIDE SEQUENCE [LARGE SCALE GENOMIC DNA]</scope>
    <source>
        <strain evidence="3">PCU 266</strain>
    </source>
</reference>
<organism evidence="2 3">
    <name type="scientific">Streptomyces amakusaensis</name>
    <dbReference type="NCBI Taxonomy" id="67271"/>
    <lineage>
        <taxon>Bacteria</taxon>
        <taxon>Bacillati</taxon>
        <taxon>Actinomycetota</taxon>
        <taxon>Actinomycetes</taxon>
        <taxon>Kitasatosporales</taxon>
        <taxon>Streptomycetaceae</taxon>
        <taxon>Streptomyces</taxon>
    </lineage>
</organism>
<evidence type="ECO:0000259" key="1">
    <source>
        <dbReference type="Pfam" id="PF13349"/>
    </source>
</evidence>
<sequence>MLVGALVGCGSAEAEEAPVERKAFALEGERLTVDSDHSAVEVVAADVEKVEVSRQIDGWVFVGSGPEASWRMDGERLVLRMSCKAIASDCAGRQTVKVPRGVAVTVVDENGGVTASGFSTPLKINSGNGDVTVRDTSGALDLTSDNGTITTERVTAKTVRAVSDNGEVRIGLKAGAVPERVETVSDNGGIRIDLPRAGAPYAVTAKSDNGTVDVDPAVGSGGTRVVSARSDNGWVKVRAAD</sequence>